<evidence type="ECO:0000256" key="1">
    <source>
        <dbReference type="ARBA" id="ARBA00022679"/>
    </source>
</evidence>
<dbReference type="OrthoDB" id="9790577at2"/>
<evidence type="ECO:0000313" key="5">
    <source>
        <dbReference type="EMBL" id="TKD00407.1"/>
    </source>
</evidence>
<dbReference type="GO" id="GO:0008654">
    <property type="term" value="P:phospholipid biosynthetic process"/>
    <property type="evidence" value="ECO:0007669"/>
    <property type="project" value="InterPro"/>
</dbReference>
<gene>
    <name evidence="5" type="ORF">E8A74_34500</name>
</gene>
<evidence type="ECO:0000256" key="2">
    <source>
        <dbReference type="RuleBase" id="RU003750"/>
    </source>
</evidence>
<dbReference type="Pfam" id="PF01066">
    <property type="entry name" value="CDP-OH_P_transf"/>
    <property type="match status" value="1"/>
</dbReference>
<sequence>MPRAVRRSSSPPRASRAASSRGASRRTRPRRAAPSPRSRPRAPRDPLSSRRSELFAMRPSHRSAFFACAVTTLGLASSLLWLGGVLPWWAGLFGLLCDAADGEIARRSGGVTTFGALYDWSADLVLCALGWAHLGGTFSPASLVLLAFLVPVQVALHLKQVHFSGRTGVFVAGILLEVFGP</sequence>
<keyword evidence="4" id="KW-0812">Transmembrane</keyword>
<dbReference type="InterPro" id="IPR000462">
    <property type="entry name" value="CDP-OH_P_trans"/>
</dbReference>
<dbReference type="AlphaFoldDB" id="A0A4U1J0B2"/>
<keyword evidence="6" id="KW-1185">Reference proteome</keyword>
<accession>A0A4U1J0B2</accession>
<evidence type="ECO:0000256" key="3">
    <source>
        <dbReference type="SAM" id="MobiDB-lite"/>
    </source>
</evidence>
<reference evidence="5 6" key="1">
    <citation type="submission" date="2019-04" db="EMBL/GenBank/DDBJ databases">
        <authorList>
            <person name="Li Y."/>
            <person name="Wang J."/>
        </authorList>
    </citation>
    <scope>NUCLEOTIDE SEQUENCE [LARGE SCALE GENOMIC DNA]</scope>
    <source>
        <strain evidence="5 6">DSM 14668</strain>
    </source>
</reference>
<keyword evidence="4" id="KW-1133">Transmembrane helix</keyword>
<evidence type="ECO:0000256" key="4">
    <source>
        <dbReference type="SAM" id="Phobius"/>
    </source>
</evidence>
<dbReference type="Proteomes" id="UP000309215">
    <property type="component" value="Unassembled WGS sequence"/>
</dbReference>
<dbReference type="PROSITE" id="PS00379">
    <property type="entry name" value="CDP_ALCOHOL_P_TRANSF"/>
    <property type="match status" value="1"/>
</dbReference>
<feature type="transmembrane region" description="Helical" evidence="4">
    <location>
        <begin position="64"/>
        <end position="86"/>
    </location>
</feature>
<name>A0A4U1J0B2_9BACT</name>
<feature type="region of interest" description="Disordered" evidence="3">
    <location>
        <begin position="1"/>
        <end position="50"/>
    </location>
</feature>
<feature type="compositionally biased region" description="Low complexity" evidence="3">
    <location>
        <begin position="7"/>
        <end position="22"/>
    </location>
</feature>
<keyword evidence="4" id="KW-0472">Membrane</keyword>
<keyword evidence="1 2" id="KW-0808">Transferase</keyword>
<organism evidence="5 6">
    <name type="scientific">Polyangium fumosum</name>
    <dbReference type="NCBI Taxonomy" id="889272"/>
    <lineage>
        <taxon>Bacteria</taxon>
        <taxon>Pseudomonadati</taxon>
        <taxon>Myxococcota</taxon>
        <taxon>Polyangia</taxon>
        <taxon>Polyangiales</taxon>
        <taxon>Polyangiaceae</taxon>
        <taxon>Polyangium</taxon>
    </lineage>
</organism>
<comment type="similarity">
    <text evidence="2">Belongs to the CDP-alcohol phosphatidyltransferase class-I family.</text>
</comment>
<dbReference type="InterPro" id="IPR048254">
    <property type="entry name" value="CDP_ALCOHOL_P_TRANSF_CS"/>
</dbReference>
<proteinExistence type="inferred from homology"/>
<dbReference type="InterPro" id="IPR043130">
    <property type="entry name" value="CDP-OH_PTrfase_TM_dom"/>
</dbReference>
<comment type="caution">
    <text evidence="5">The sequence shown here is derived from an EMBL/GenBank/DDBJ whole genome shotgun (WGS) entry which is preliminary data.</text>
</comment>
<dbReference type="Gene3D" id="1.20.120.1760">
    <property type="match status" value="1"/>
</dbReference>
<feature type="transmembrane region" description="Helical" evidence="4">
    <location>
        <begin position="138"/>
        <end position="156"/>
    </location>
</feature>
<evidence type="ECO:0000313" key="6">
    <source>
        <dbReference type="Proteomes" id="UP000309215"/>
    </source>
</evidence>
<dbReference type="GO" id="GO:0016020">
    <property type="term" value="C:membrane"/>
    <property type="evidence" value="ECO:0007669"/>
    <property type="project" value="InterPro"/>
</dbReference>
<dbReference type="EMBL" id="SSMQ01000047">
    <property type="protein sequence ID" value="TKD00407.1"/>
    <property type="molecule type" value="Genomic_DNA"/>
</dbReference>
<dbReference type="GO" id="GO:0016780">
    <property type="term" value="F:phosphotransferase activity, for other substituted phosphate groups"/>
    <property type="evidence" value="ECO:0007669"/>
    <property type="project" value="InterPro"/>
</dbReference>
<protein>
    <submittedName>
        <fullName evidence="5">CDP-alcohol phosphatidyltransferase family protein</fullName>
    </submittedName>
</protein>